<comment type="caution">
    <text evidence="1">The sequence shown here is derived from an EMBL/GenBank/DDBJ whole genome shotgun (WGS) entry which is preliminary data.</text>
</comment>
<keyword evidence="2" id="KW-1185">Reference proteome</keyword>
<dbReference type="Proteomes" id="UP000005297">
    <property type="component" value="Unassembled WGS sequence"/>
</dbReference>
<dbReference type="InterPro" id="IPR029063">
    <property type="entry name" value="SAM-dependent_MTases_sf"/>
</dbReference>
<evidence type="ECO:0000313" key="2">
    <source>
        <dbReference type="Proteomes" id="UP000005297"/>
    </source>
</evidence>
<dbReference type="eggNOG" id="COG2227">
    <property type="taxonomic scope" value="Bacteria"/>
</dbReference>
<protein>
    <submittedName>
        <fullName evidence="1">Uncharacterized protein</fullName>
    </submittedName>
</protein>
<sequence length="254" mass="28758">MLETYANESRVTIELIAGHLQPDMRILEVGAGLCLTSLFLRQQGYHITALEPAIGGFDLFARIKQAMLEHYPGIDLQVMEKPSQQLNPTEDGCFDLIFSNNVMEHIPDWPAALDAMATVLAEDGVMLHACPNYTVPYEPHYGVPVFRHFVTLSRLLFLRKTHDQGIWNSLNFITCRALSAHCNNHDLNCHFEKALLYKALKRIDDDPLFEERHKGAVASIARLIMRSGLGRLIRHIPPCLATPMVVEINKRKPH</sequence>
<name>Q0F2Q7_9PROT</name>
<dbReference type="Pfam" id="PF13489">
    <property type="entry name" value="Methyltransf_23"/>
    <property type="match status" value="1"/>
</dbReference>
<dbReference type="OrthoDB" id="5292182at2"/>
<organism evidence="1 2">
    <name type="scientific">Mariprofundus ferrooxydans PV-1</name>
    <dbReference type="NCBI Taxonomy" id="314345"/>
    <lineage>
        <taxon>Bacteria</taxon>
        <taxon>Pseudomonadati</taxon>
        <taxon>Pseudomonadota</taxon>
        <taxon>Candidatius Mariprofundia</taxon>
        <taxon>Mariprofundales</taxon>
        <taxon>Mariprofundaceae</taxon>
        <taxon>Mariprofundus</taxon>
    </lineage>
</organism>
<evidence type="ECO:0000313" key="1">
    <source>
        <dbReference type="EMBL" id="EAU55493.1"/>
    </source>
</evidence>
<dbReference type="AlphaFoldDB" id="Q0F2Q7"/>
<reference evidence="1 2" key="1">
    <citation type="submission" date="2006-09" db="EMBL/GenBank/DDBJ databases">
        <authorList>
            <person name="Emerson D."/>
            <person name="Ferriera S."/>
            <person name="Johnson J."/>
            <person name="Kravitz S."/>
            <person name="Halpern A."/>
            <person name="Remington K."/>
            <person name="Beeson K."/>
            <person name="Tran B."/>
            <person name="Rogers Y.-H."/>
            <person name="Friedman R."/>
            <person name="Venter J.C."/>
        </authorList>
    </citation>
    <scope>NUCLEOTIDE SEQUENCE [LARGE SCALE GENOMIC DNA]</scope>
    <source>
        <strain evidence="1 2">PV-1</strain>
    </source>
</reference>
<accession>Q0F2Q7</accession>
<gene>
    <name evidence="1" type="ORF">SPV1_01057</name>
</gene>
<dbReference type="Gene3D" id="3.40.50.150">
    <property type="entry name" value="Vaccinia Virus protein VP39"/>
    <property type="match status" value="1"/>
</dbReference>
<dbReference type="InParanoid" id="Q0F2Q7"/>
<proteinExistence type="predicted"/>
<dbReference type="CDD" id="cd02440">
    <property type="entry name" value="AdoMet_MTases"/>
    <property type="match status" value="1"/>
</dbReference>
<dbReference type="RefSeq" id="WP_009850512.1">
    <property type="nucleotide sequence ID" value="NZ_DS022295.1"/>
</dbReference>
<dbReference type="HOGENOM" id="CLU_082932_0_0_0"/>
<dbReference type="SUPFAM" id="SSF53335">
    <property type="entry name" value="S-adenosyl-L-methionine-dependent methyltransferases"/>
    <property type="match status" value="1"/>
</dbReference>
<dbReference type="EMBL" id="AATS01000002">
    <property type="protein sequence ID" value="EAU55493.1"/>
    <property type="molecule type" value="Genomic_DNA"/>
</dbReference>